<dbReference type="EMBL" id="JASKMA010000007">
    <property type="protein sequence ID" value="MDT6984029.1"/>
    <property type="molecule type" value="Genomic_DNA"/>
</dbReference>
<protein>
    <submittedName>
        <fullName evidence="1">Uncharacterized protein</fullName>
    </submittedName>
</protein>
<sequence>MTAEFLMHLDDGMLEYFRHIADEMVSRFGISRSEAVARINERYEDADISPYPDLMCHEYPEYWAYGLYYFPDSAGRLPSGGEDEVIDVSALKVRPAPPPGSPAWTLEE</sequence>
<dbReference type="Proteomes" id="UP001249760">
    <property type="component" value="Unassembled WGS sequence"/>
</dbReference>
<proteinExistence type="predicted"/>
<keyword evidence="2" id="KW-1185">Reference proteome</keyword>
<evidence type="ECO:0000313" key="2">
    <source>
        <dbReference type="Proteomes" id="UP001249760"/>
    </source>
</evidence>
<comment type="caution">
    <text evidence="1">The sequence shown here is derived from an EMBL/GenBank/DDBJ whole genome shotgun (WGS) entry which is preliminary data.</text>
</comment>
<name>A0ABU3JQ26_9ACTN</name>
<dbReference type="RefSeq" id="WP_394307712.1">
    <property type="nucleotide sequence ID" value="NZ_JASKMA010000007.1"/>
</dbReference>
<reference evidence="1 2" key="1">
    <citation type="submission" date="2023-05" db="EMBL/GenBank/DDBJ databases">
        <title>Streptomyces fuscus sp. nov., a brown-black pigment producing actinomyces isolated from dry sand of Sea duck farm.</title>
        <authorList>
            <person name="Xie J."/>
            <person name="Shen N."/>
        </authorList>
    </citation>
    <scope>NUCLEOTIDE SEQUENCE [LARGE SCALE GENOMIC DNA]</scope>
    <source>
        <strain evidence="1 2">CGMCC 4.1745</strain>
    </source>
</reference>
<gene>
    <name evidence="1" type="ORF">QNO04_11215</name>
</gene>
<evidence type="ECO:0000313" key="1">
    <source>
        <dbReference type="EMBL" id="MDT6984029.1"/>
    </source>
</evidence>
<organism evidence="1 2">
    <name type="scientific">Streptomyces lusitanus</name>
    <dbReference type="NCBI Taxonomy" id="68232"/>
    <lineage>
        <taxon>Bacteria</taxon>
        <taxon>Bacillati</taxon>
        <taxon>Actinomycetota</taxon>
        <taxon>Actinomycetes</taxon>
        <taxon>Kitasatosporales</taxon>
        <taxon>Streptomycetaceae</taxon>
        <taxon>Streptomyces</taxon>
    </lineage>
</organism>
<accession>A0ABU3JQ26</accession>